<evidence type="ECO:0000256" key="9">
    <source>
        <dbReference type="PROSITE-ProRule" id="PRU00042"/>
    </source>
</evidence>
<evidence type="ECO:0000259" key="10">
    <source>
        <dbReference type="PROSITE" id="PS50157"/>
    </source>
</evidence>
<sequence length="220" mass="24665">STQEKVSPADAISMLRHKSCIYQHKVVIDQRQDAGPAPLTESLGAWFDWLRNKDTTSQTSSLSHLEALSSRMPPPPRYFCEACNKSYSTIGGLSKHRQFHCSEHVRKEFACKVCNKSYSSLGALKMHIRTHTLPCKCQVCGKAFSRPWLLQGHVRTHTGEKPFRCSHCGRAFADRSNLRAHLQTHADVKKYACKTCGKTFSRMSLLSKHSEGSCPGNSKV</sequence>
<dbReference type="FunFam" id="3.30.160.60:FF:000043">
    <property type="entry name" value="Scratch family zinc finger 2"/>
    <property type="match status" value="1"/>
</dbReference>
<evidence type="ECO:0000256" key="5">
    <source>
        <dbReference type="ARBA" id="ARBA00022833"/>
    </source>
</evidence>
<evidence type="ECO:0000256" key="8">
    <source>
        <dbReference type="ARBA" id="ARBA00037948"/>
    </source>
</evidence>
<evidence type="ECO:0000313" key="11">
    <source>
        <dbReference type="EMBL" id="CAL1533631.1"/>
    </source>
</evidence>
<evidence type="ECO:0000256" key="1">
    <source>
        <dbReference type="ARBA" id="ARBA00004123"/>
    </source>
</evidence>
<feature type="domain" description="C2H2-type" evidence="10">
    <location>
        <begin position="163"/>
        <end position="190"/>
    </location>
</feature>
<name>A0AAV2HN82_LYMST</name>
<dbReference type="InterPro" id="IPR036236">
    <property type="entry name" value="Znf_C2H2_sf"/>
</dbReference>
<dbReference type="PROSITE" id="PS50157">
    <property type="entry name" value="ZINC_FINGER_C2H2_2"/>
    <property type="match status" value="5"/>
</dbReference>
<feature type="domain" description="C2H2-type" evidence="10">
    <location>
        <begin position="191"/>
        <end position="219"/>
    </location>
</feature>
<feature type="non-terminal residue" evidence="11">
    <location>
        <position position="1"/>
    </location>
</feature>
<comment type="subcellular location">
    <subcellularLocation>
        <location evidence="1">Nucleus</location>
    </subcellularLocation>
</comment>
<protein>
    <recommendedName>
        <fullName evidence="10">C2H2-type domain-containing protein</fullName>
    </recommendedName>
</protein>
<dbReference type="GO" id="GO:0000981">
    <property type="term" value="F:DNA-binding transcription factor activity, RNA polymerase II-specific"/>
    <property type="evidence" value="ECO:0007669"/>
    <property type="project" value="TreeGrafter"/>
</dbReference>
<feature type="domain" description="C2H2-type" evidence="10">
    <location>
        <begin position="135"/>
        <end position="162"/>
    </location>
</feature>
<evidence type="ECO:0000256" key="2">
    <source>
        <dbReference type="ARBA" id="ARBA00022723"/>
    </source>
</evidence>
<keyword evidence="4 9" id="KW-0863">Zinc-finger</keyword>
<dbReference type="PANTHER" id="PTHR23235">
    <property type="entry name" value="KRUEPPEL-LIKE TRANSCRIPTION FACTOR"/>
    <property type="match status" value="1"/>
</dbReference>
<dbReference type="PROSITE" id="PS00028">
    <property type="entry name" value="ZINC_FINGER_C2H2_1"/>
    <property type="match status" value="4"/>
</dbReference>
<dbReference type="Pfam" id="PF00096">
    <property type="entry name" value="zf-C2H2"/>
    <property type="match status" value="4"/>
</dbReference>
<evidence type="ECO:0000256" key="4">
    <source>
        <dbReference type="ARBA" id="ARBA00022771"/>
    </source>
</evidence>
<dbReference type="Gene3D" id="3.30.160.60">
    <property type="entry name" value="Classic Zinc Finger"/>
    <property type="match status" value="4"/>
</dbReference>
<keyword evidence="6" id="KW-0238">DNA-binding</keyword>
<dbReference type="FunFam" id="3.30.160.60:FF:000072">
    <property type="entry name" value="zinc finger protein 143 isoform X1"/>
    <property type="match status" value="1"/>
</dbReference>
<organism evidence="11 12">
    <name type="scientific">Lymnaea stagnalis</name>
    <name type="common">Great pond snail</name>
    <name type="synonym">Helix stagnalis</name>
    <dbReference type="NCBI Taxonomy" id="6523"/>
    <lineage>
        <taxon>Eukaryota</taxon>
        <taxon>Metazoa</taxon>
        <taxon>Spiralia</taxon>
        <taxon>Lophotrochozoa</taxon>
        <taxon>Mollusca</taxon>
        <taxon>Gastropoda</taxon>
        <taxon>Heterobranchia</taxon>
        <taxon>Euthyneura</taxon>
        <taxon>Panpulmonata</taxon>
        <taxon>Hygrophila</taxon>
        <taxon>Lymnaeoidea</taxon>
        <taxon>Lymnaeidae</taxon>
        <taxon>Lymnaea</taxon>
    </lineage>
</organism>
<dbReference type="EMBL" id="CAXITT010000147">
    <property type="protein sequence ID" value="CAL1533631.1"/>
    <property type="molecule type" value="Genomic_DNA"/>
</dbReference>
<dbReference type="Proteomes" id="UP001497497">
    <property type="component" value="Unassembled WGS sequence"/>
</dbReference>
<comment type="caution">
    <text evidence="11">The sequence shown here is derived from an EMBL/GenBank/DDBJ whole genome shotgun (WGS) entry which is preliminary data.</text>
</comment>
<dbReference type="GO" id="GO:0008270">
    <property type="term" value="F:zinc ion binding"/>
    <property type="evidence" value="ECO:0007669"/>
    <property type="project" value="UniProtKB-KW"/>
</dbReference>
<comment type="similarity">
    <text evidence="8">Belongs to the snail C2H2-type zinc-finger protein family.</text>
</comment>
<dbReference type="SMART" id="SM00355">
    <property type="entry name" value="ZnF_C2H2"/>
    <property type="match status" value="5"/>
</dbReference>
<keyword evidence="12" id="KW-1185">Reference proteome</keyword>
<evidence type="ECO:0000256" key="3">
    <source>
        <dbReference type="ARBA" id="ARBA00022737"/>
    </source>
</evidence>
<dbReference type="AlphaFoldDB" id="A0AAV2HN82"/>
<feature type="domain" description="C2H2-type" evidence="10">
    <location>
        <begin position="109"/>
        <end position="132"/>
    </location>
</feature>
<dbReference type="GO" id="GO:0005634">
    <property type="term" value="C:nucleus"/>
    <property type="evidence" value="ECO:0007669"/>
    <property type="project" value="UniProtKB-SubCell"/>
</dbReference>
<reference evidence="11 12" key="1">
    <citation type="submission" date="2024-04" db="EMBL/GenBank/DDBJ databases">
        <authorList>
            <consortium name="Genoscope - CEA"/>
            <person name="William W."/>
        </authorList>
    </citation>
    <scope>NUCLEOTIDE SEQUENCE [LARGE SCALE GENOMIC DNA]</scope>
</reference>
<evidence type="ECO:0000313" key="12">
    <source>
        <dbReference type="Proteomes" id="UP001497497"/>
    </source>
</evidence>
<keyword evidence="3" id="KW-0677">Repeat</keyword>
<dbReference type="GO" id="GO:0000978">
    <property type="term" value="F:RNA polymerase II cis-regulatory region sequence-specific DNA binding"/>
    <property type="evidence" value="ECO:0007669"/>
    <property type="project" value="TreeGrafter"/>
</dbReference>
<dbReference type="FunFam" id="3.30.160.60:FF:000085">
    <property type="entry name" value="Snail zinc finger protein"/>
    <property type="match status" value="1"/>
</dbReference>
<feature type="domain" description="C2H2-type" evidence="10">
    <location>
        <begin position="78"/>
        <end position="105"/>
    </location>
</feature>
<dbReference type="SUPFAM" id="SSF57667">
    <property type="entry name" value="beta-beta-alpha zinc fingers"/>
    <property type="match status" value="4"/>
</dbReference>
<dbReference type="InterPro" id="IPR013087">
    <property type="entry name" value="Znf_C2H2_type"/>
</dbReference>
<keyword evidence="5" id="KW-0862">Zinc</keyword>
<keyword evidence="7" id="KW-0539">Nucleus</keyword>
<evidence type="ECO:0000256" key="6">
    <source>
        <dbReference type="ARBA" id="ARBA00023125"/>
    </source>
</evidence>
<dbReference type="FunFam" id="3.30.160.60:FF:000207">
    <property type="entry name" value="zinc finger protein SNAI2"/>
    <property type="match status" value="1"/>
</dbReference>
<dbReference type="PANTHER" id="PTHR23235:SF176">
    <property type="entry name" value="C2H2-TYPE DOMAIN-CONTAINING PROTEIN"/>
    <property type="match status" value="1"/>
</dbReference>
<gene>
    <name evidence="11" type="ORF">GSLYS_00007591001</name>
</gene>
<evidence type="ECO:0000256" key="7">
    <source>
        <dbReference type="ARBA" id="ARBA00023242"/>
    </source>
</evidence>
<keyword evidence="2" id="KW-0479">Metal-binding</keyword>
<proteinExistence type="inferred from homology"/>
<accession>A0AAV2HN82</accession>